<reference evidence="1 2" key="1">
    <citation type="journal article" date="2011" name="J. Bacteriol.">
        <title>Complete Genome Sequence of the Aerobic Marine Methanotroph Methylomonas methanica MC09.</title>
        <authorList>
            <person name="Boden R."/>
            <person name="Cunliffe M."/>
            <person name="Scanlan J."/>
            <person name="Moussard H."/>
            <person name="Kits K.D."/>
            <person name="Klotz M.G."/>
            <person name="Jetten M.S."/>
            <person name="Vuilleumier S."/>
            <person name="Han J."/>
            <person name="Peters L."/>
            <person name="Mikhailova N."/>
            <person name="Teshima H."/>
            <person name="Tapia R."/>
            <person name="Kyrpides N."/>
            <person name="Ivanova N."/>
            <person name="Pagani I."/>
            <person name="Cheng J.F."/>
            <person name="Goodwin L."/>
            <person name="Han C."/>
            <person name="Hauser L."/>
            <person name="Land M.L."/>
            <person name="Lapidus A."/>
            <person name="Lucas S."/>
            <person name="Pitluck S."/>
            <person name="Woyke T."/>
            <person name="Stein L."/>
            <person name="Murrell J.C."/>
        </authorList>
    </citation>
    <scope>NUCLEOTIDE SEQUENCE [LARGE SCALE GENOMIC DNA]</scope>
    <source>
        <strain evidence="1 2">MC09</strain>
    </source>
</reference>
<reference key="2">
    <citation type="submission" date="2011-05" db="EMBL/GenBank/DDBJ databases">
        <title>Complete genome sequence of the aerobic marine methanotroph Methylomonas methanica MC09.</title>
        <authorList>
            <person name="Boden R."/>
            <person name="Cunliffe M."/>
            <person name="Scanlan J."/>
            <person name="Moussard H."/>
            <person name="Kits K.D."/>
            <person name="Klotz M."/>
            <person name="Jetten M."/>
            <person name="Vuilleumier S."/>
            <person name="Han J."/>
            <person name="Peters L."/>
            <person name="Mikhailova N."/>
            <person name="Teshima H."/>
            <person name="Tapia R."/>
            <person name="Kyrpides N."/>
            <person name="Ivanova N."/>
            <person name="Pagani I."/>
            <person name="Cheng J.-F."/>
            <person name="Goodwin L."/>
            <person name="Han C."/>
            <person name="Hauser L."/>
            <person name="Land M."/>
            <person name="Lapidus A."/>
            <person name="Lucas S."/>
            <person name="Pitluck S."/>
            <person name="Woyke T."/>
            <person name="Stein L.Y."/>
            <person name="Murrell C."/>
        </authorList>
    </citation>
    <scope>NUCLEOTIDE SEQUENCE</scope>
    <source>
        <strain>MC09</strain>
    </source>
</reference>
<accession>F9ZZ90</accession>
<dbReference type="Proteomes" id="UP000008888">
    <property type="component" value="Chromosome"/>
</dbReference>
<name>F9ZZ90_METMM</name>
<dbReference type="EMBL" id="CP002738">
    <property type="protein sequence ID" value="AEG01116.1"/>
    <property type="molecule type" value="Genomic_DNA"/>
</dbReference>
<dbReference type="KEGG" id="mmt:Metme_2733"/>
<keyword evidence="2" id="KW-1185">Reference proteome</keyword>
<reference evidence="2" key="3">
    <citation type="submission" date="2011-05" db="EMBL/GenBank/DDBJ databases">
        <title>Complete sequence of Methylomonas methanica MC09.</title>
        <authorList>
            <consortium name="US DOE Joint Genome Institute"/>
            <person name="Lucas S."/>
            <person name="Han J."/>
            <person name="Lapidus A."/>
            <person name="Cheng J.-F."/>
            <person name="Goodwin L."/>
            <person name="Pitluck S."/>
            <person name="Peters L."/>
            <person name="Mikhailova N."/>
            <person name="Teshima H."/>
            <person name="Han C."/>
            <person name="Tapia R."/>
            <person name="Land M."/>
            <person name="Hauser L."/>
            <person name="Kyrpides N."/>
            <person name="Ivanova N."/>
            <person name="Pagani I."/>
            <person name="Stein L."/>
            <person name="Woyke T."/>
        </authorList>
    </citation>
    <scope>NUCLEOTIDE SEQUENCE [LARGE SCALE GENOMIC DNA]</scope>
    <source>
        <strain evidence="2">MC09</strain>
    </source>
</reference>
<proteinExistence type="predicted"/>
<evidence type="ECO:0000313" key="1">
    <source>
        <dbReference type="EMBL" id="AEG01116.1"/>
    </source>
</evidence>
<organism evidence="1 2">
    <name type="scientific">Methylomonas methanica (strain DSM 25384 / MC09)</name>
    <dbReference type="NCBI Taxonomy" id="857087"/>
    <lineage>
        <taxon>Bacteria</taxon>
        <taxon>Pseudomonadati</taxon>
        <taxon>Pseudomonadota</taxon>
        <taxon>Gammaproteobacteria</taxon>
        <taxon>Methylococcales</taxon>
        <taxon>Methylococcaceae</taxon>
        <taxon>Methylomonas</taxon>
    </lineage>
</organism>
<dbReference type="HOGENOM" id="CLU_2288219_0_0_6"/>
<evidence type="ECO:0000313" key="2">
    <source>
        <dbReference type="Proteomes" id="UP000008888"/>
    </source>
</evidence>
<gene>
    <name evidence="1" type="ordered locus">Metme_2733</name>
</gene>
<protein>
    <submittedName>
        <fullName evidence="1">Uncharacterized protein</fullName>
    </submittedName>
</protein>
<sequence length="101" mass="11217">MSTKIQTSLRLEAEKLAEAKQMPGELGMNFSEAALRDVHAGQVPEAITLEQRKCDGSKSSKPFRGRIPSSRTCDTLLIYRADEHPVYLTRLGSHAQPFKGM</sequence>
<dbReference type="RefSeq" id="WP_013819351.1">
    <property type="nucleotide sequence ID" value="NC_015572.1"/>
</dbReference>
<dbReference type="AlphaFoldDB" id="F9ZZ90"/>